<proteinExistence type="predicted"/>
<dbReference type="AlphaFoldDB" id="A0A0C3P373"/>
<accession>A0A0C3P373</accession>
<reference evidence="2" key="2">
    <citation type="submission" date="2015-01" db="EMBL/GenBank/DDBJ databases">
        <title>Evolutionary Origins and Diversification of the Mycorrhizal Mutualists.</title>
        <authorList>
            <consortium name="DOE Joint Genome Institute"/>
            <consortium name="Mycorrhizal Genomics Consortium"/>
            <person name="Kohler A."/>
            <person name="Kuo A."/>
            <person name="Nagy L.G."/>
            <person name="Floudas D."/>
            <person name="Copeland A."/>
            <person name="Barry K.W."/>
            <person name="Cichocki N."/>
            <person name="Veneault-Fourrey C."/>
            <person name="LaButti K."/>
            <person name="Lindquist E.A."/>
            <person name="Lipzen A."/>
            <person name="Lundell T."/>
            <person name="Morin E."/>
            <person name="Murat C."/>
            <person name="Riley R."/>
            <person name="Ohm R."/>
            <person name="Sun H."/>
            <person name="Tunlid A."/>
            <person name="Henrissat B."/>
            <person name="Grigoriev I.V."/>
            <person name="Hibbett D.S."/>
            <person name="Martin F."/>
        </authorList>
    </citation>
    <scope>NUCLEOTIDE SEQUENCE [LARGE SCALE GENOMIC DNA]</scope>
    <source>
        <strain evidence="2">Marx 270</strain>
    </source>
</reference>
<dbReference type="HOGENOM" id="CLU_2559223_0_0_1"/>
<dbReference type="EMBL" id="KN831984">
    <property type="protein sequence ID" value="KIO01921.1"/>
    <property type="molecule type" value="Genomic_DNA"/>
</dbReference>
<name>A0A0C3P373_PISTI</name>
<evidence type="ECO:0000313" key="2">
    <source>
        <dbReference type="Proteomes" id="UP000054217"/>
    </source>
</evidence>
<feature type="non-terminal residue" evidence="1">
    <location>
        <position position="1"/>
    </location>
</feature>
<sequence>LDDDAEWDEVLPLHAVPVPQVDDYTRALQMVARLGQPFNALLLMQQPNGEYKRVAAENEIVVSGLGTNITSKNILATVLEIL</sequence>
<dbReference type="Proteomes" id="UP000054217">
    <property type="component" value="Unassembled WGS sequence"/>
</dbReference>
<organism evidence="1 2">
    <name type="scientific">Pisolithus tinctorius Marx 270</name>
    <dbReference type="NCBI Taxonomy" id="870435"/>
    <lineage>
        <taxon>Eukaryota</taxon>
        <taxon>Fungi</taxon>
        <taxon>Dikarya</taxon>
        <taxon>Basidiomycota</taxon>
        <taxon>Agaricomycotina</taxon>
        <taxon>Agaricomycetes</taxon>
        <taxon>Agaricomycetidae</taxon>
        <taxon>Boletales</taxon>
        <taxon>Sclerodermatineae</taxon>
        <taxon>Pisolithaceae</taxon>
        <taxon>Pisolithus</taxon>
    </lineage>
</organism>
<dbReference type="InParanoid" id="A0A0C3P373"/>
<gene>
    <name evidence="1" type="ORF">M404DRAFT_28172</name>
</gene>
<dbReference type="OrthoDB" id="2678877at2759"/>
<protein>
    <submittedName>
        <fullName evidence="1">Uncharacterized protein</fullName>
    </submittedName>
</protein>
<reference evidence="1 2" key="1">
    <citation type="submission" date="2014-04" db="EMBL/GenBank/DDBJ databases">
        <authorList>
            <consortium name="DOE Joint Genome Institute"/>
            <person name="Kuo A."/>
            <person name="Kohler A."/>
            <person name="Costa M.D."/>
            <person name="Nagy L.G."/>
            <person name="Floudas D."/>
            <person name="Copeland A."/>
            <person name="Barry K.W."/>
            <person name="Cichocki N."/>
            <person name="Veneault-Fourrey C."/>
            <person name="LaButti K."/>
            <person name="Lindquist E.A."/>
            <person name="Lipzen A."/>
            <person name="Lundell T."/>
            <person name="Morin E."/>
            <person name="Murat C."/>
            <person name="Sun H."/>
            <person name="Tunlid A."/>
            <person name="Henrissat B."/>
            <person name="Grigoriev I.V."/>
            <person name="Hibbett D.S."/>
            <person name="Martin F."/>
            <person name="Nordberg H.P."/>
            <person name="Cantor M.N."/>
            <person name="Hua S.X."/>
        </authorList>
    </citation>
    <scope>NUCLEOTIDE SEQUENCE [LARGE SCALE GENOMIC DNA]</scope>
    <source>
        <strain evidence="1 2">Marx 270</strain>
    </source>
</reference>
<evidence type="ECO:0000313" key="1">
    <source>
        <dbReference type="EMBL" id="KIO01921.1"/>
    </source>
</evidence>
<keyword evidence="2" id="KW-1185">Reference proteome</keyword>